<protein>
    <submittedName>
        <fullName evidence="3">TIGR04222 domain-containing membrane protein</fullName>
    </submittedName>
</protein>
<evidence type="ECO:0000313" key="4">
    <source>
        <dbReference type="Proteomes" id="UP000677668"/>
    </source>
</evidence>
<dbReference type="Proteomes" id="UP000677668">
    <property type="component" value="Chromosome 1"/>
</dbReference>
<gene>
    <name evidence="3" type="ORF">J8C05_07680</name>
</gene>
<keyword evidence="2" id="KW-0812">Transmembrane</keyword>
<evidence type="ECO:0000256" key="2">
    <source>
        <dbReference type="SAM" id="Phobius"/>
    </source>
</evidence>
<feature type="transmembrane region" description="Helical" evidence="2">
    <location>
        <begin position="209"/>
        <end position="229"/>
    </location>
</feature>
<feature type="compositionally biased region" description="Low complexity" evidence="1">
    <location>
        <begin position="332"/>
        <end position="342"/>
    </location>
</feature>
<feature type="transmembrane region" description="Helical" evidence="2">
    <location>
        <begin position="235"/>
        <end position="252"/>
    </location>
</feature>
<organism evidence="3 4">
    <name type="scientific">Chloracidobacterium sp. N</name>
    <dbReference type="NCBI Taxonomy" id="2821540"/>
    <lineage>
        <taxon>Bacteria</taxon>
        <taxon>Pseudomonadati</taxon>
        <taxon>Acidobacteriota</taxon>
        <taxon>Terriglobia</taxon>
        <taxon>Terriglobales</taxon>
        <taxon>Acidobacteriaceae</taxon>
        <taxon>Chloracidobacterium</taxon>
        <taxon>Chloracidobacterium aggregatum</taxon>
    </lineage>
</organism>
<reference evidence="3 4" key="1">
    <citation type="submission" date="2021-03" db="EMBL/GenBank/DDBJ databases">
        <title>Genomic and phenotypic characterization of Chloracidobacterium isolates provides evidence for multiple species.</title>
        <authorList>
            <person name="Saini M.K."/>
            <person name="Costas A.M.G."/>
            <person name="Tank M."/>
            <person name="Bryant D.A."/>
        </authorList>
    </citation>
    <scope>NUCLEOTIDE SEQUENCE [LARGE SCALE GENOMIC DNA]</scope>
    <source>
        <strain evidence="3 4">N</strain>
    </source>
</reference>
<sequence>MSSYPVSTPKPSDSWKSVTPASNGATTLPDNDAWVVRSFVIVWFTLLLCFTVVIICLPKTGFLLAYLLACAGVITMLYVRRIVAEPVRELTKFDTSDPYRLAYLRGGANEALRVATAVLIEARHLMLLQNESSEKKEKQLVTAPDCDAKSLPFPLERAVLRFFTTPRKPEEIFEQGGLKQQVDDLYKEELEKAGLLPSEAQKQARTSRALFALIFILVVGLAKIGVAVWHGYRNIGFTVLIMIVAAIWAWSFSGDYRMRFGDYVVKSLESLFEGMRAQAAALKANASMAQIALLAGVYGVAALPAEVFPEVREAFPKAPTDSSSCGSSCSSSCSSDGGSCSSCGGGCGGCS</sequence>
<feature type="transmembrane region" description="Helical" evidence="2">
    <location>
        <begin position="34"/>
        <end position="55"/>
    </location>
</feature>
<evidence type="ECO:0000313" key="3">
    <source>
        <dbReference type="EMBL" id="QUV93255.1"/>
    </source>
</evidence>
<dbReference type="NCBIfam" id="TIGR04222">
    <property type="entry name" value="near_uncomplex"/>
    <property type="match status" value="1"/>
</dbReference>
<dbReference type="EMBL" id="CP072642">
    <property type="protein sequence ID" value="QUV93255.1"/>
    <property type="molecule type" value="Genomic_DNA"/>
</dbReference>
<feature type="transmembrane region" description="Helical" evidence="2">
    <location>
        <begin position="61"/>
        <end position="79"/>
    </location>
</feature>
<keyword evidence="2" id="KW-0472">Membrane</keyword>
<keyword evidence="2" id="KW-1133">Transmembrane helix</keyword>
<accession>A0ABX8B0I3</accession>
<proteinExistence type="predicted"/>
<keyword evidence="4" id="KW-1185">Reference proteome</keyword>
<dbReference type="RefSeq" id="WP_211421651.1">
    <property type="nucleotide sequence ID" value="NZ_CP072642.1"/>
</dbReference>
<evidence type="ECO:0000256" key="1">
    <source>
        <dbReference type="SAM" id="MobiDB-lite"/>
    </source>
</evidence>
<dbReference type="InterPro" id="IPR026467">
    <property type="entry name" value="Ser/Gly_Cys_C_dom"/>
</dbReference>
<name>A0ABX8B0I3_9BACT</name>
<feature type="region of interest" description="Disordered" evidence="1">
    <location>
        <begin position="332"/>
        <end position="351"/>
    </location>
</feature>